<dbReference type="GO" id="GO:0005737">
    <property type="term" value="C:cytoplasm"/>
    <property type="evidence" value="ECO:0007669"/>
    <property type="project" value="UniProtKB-SubCell"/>
</dbReference>
<sequence length="226" mass="26235">MKITNIEPQKKKSDRVNIFIDGQFAFGISMALRFENKLEVGQGISESKVKELIEKDQIERLVNKALRFLSYRPRSEKEIREHLLRKGGLVDIKSEEEKAQYNQSIEEVIKQLKKLDQIDDAAFAKWWVEQRLRFKPQALGLIKRELLVKGVDKDTIEETTHLRQGFGGQANEEDLAMRAASKKLVSYKKLEPKDFRIKMGQFLARKGFSWEIIKKTVDSLAGKRVE</sequence>
<dbReference type="InterPro" id="IPR036388">
    <property type="entry name" value="WH-like_DNA-bd_sf"/>
</dbReference>
<evidence type="ECO:0000256" key="4">
    <source>
        <dbReference type="ARBA" id="ARBA00022490"/>
    </source>
</evidence>
<feature type="domain" description="RecX second three-helical" evidence="6">
    <location>
        <begin position="119"/>
        <end position="158"/>
    </location>
</feature>
<protein>
    <recommendedName>
        <fullName evidence="3 5">Regulatory protein RecX</fullName>
    </recommendedName>
</protein>
<evidence type="ECO:0000256" key="3">
    <source>
        <dbReference type="ARBA" id="ARBA00018111"/>
    </source>
</evidence>
<dbReference type="HAMAP" id="MF_01114">
    <property type="entry name" value="RecX"/>
    <property type="match status" value="1"/>
</dbReference>
<accession>A0A1G1WE85</accession>
<comment type="function">
    <text evidence="5">Modulates RecA activity.</text>
</comment>
<dbReference type="InterPro" id="IPR053924">
    <property type="entry name" value="RecX_HTH_2nd"/>
</dbReference>
<evidence type="ECO:0000256" key="5">
    <source>
        <dbReference type="HAMAP-Rule" id="MF_01114"/>
    </source>
</evidence>
<evidence type="ECO:0000256" key="2">
    <source>
        <dbReference type="ARBA" id="ARBA00009695"/>
    </source>
</evidence>
<dbReference type="InterPro" id="IPR003783">
    <property type="entry name" value="Regulatory_RecX"/>
</dbReference>
<feature type="domain" description="RecX first three-helical" evidence="8">
    <location>
        <begin position="63"/>
        <end position="87"/>
    </location>
</feature>
<proteinExistence type="inferred from homology"/>
<name>A0A1G1WE85_9BACT</name>
<dbReference type="EMBL" id="MHCT01000017">
    <property type="protein sequence ID" value="OGY25951.1"/>
    <property type="molecule type" value="Genomic_DNA"/>
</dbReference>
<feature type="domain" description="RecX third three-helical" evidence="7">
    <location>
        <begin position="172"/>
        <end position="215"/>
    </location>
</feature>
<dbReference type="PANTHER" id="PTHR33602">
    <property type="entry name" value="REGULATORY PROTEIN RECX FAMILY PROTEIN"/>
    <property type="match status" value="1"/>
</dbReference>
<dbReference type="Gene3D" id="1.10.10.10">
    <property type="entry name" value="Winged helix-like DNA-binding domain superfamily/Winged helix DNA-binding domain"/>
    <property type="match status" value="3"/>
</dbReference>
<comment type="subcellular location">
    <subcellularLocation>
        <location evidence="1 5">Cytoplasm</location>
    </subcellularLocation>
</comment>
<dbReference type="Pfam" id="PF21982">
    <property type="entry name" value="RecX_HTH1"/>
    <property type="match status" value="1"/>
</dbReference>
<evidence type="ECO:0000313" key="9">
    <source>
        <dbReference type="EMBL" id="OGY25951.1"/>
    </source>
</evidence>
<dbReference type="Proteomes" id="UP000177588">
    <property type="component" value="Unassembled WGS sequence"/>
</dbReference>
<gene>
    <name evidence="5" type="primary">recX</name>
    <name evidence="9" type="ORF">A2Z24_02430</name>
</gene>
<dbReference type="InterPro" id="IPR053926">
    <property type="entry name" value="RecX_HTH_1st"/>
</dbReference>
<dbReference type="InterPro" id="IPR053925">
    <property type="entry name" value="RecX_HTH_3rd"/>
</dbReference>
<organism evidence="9 10">
    <name type="scientific">Candidatus Woykebacteria bacterium RBG_16_44_10</name>
    <dbReference type="NCBI Taxonomy" id="1802597"/>
    <lineage>
        <taxon>Bacteria</taxon>
        <taxon>Candidatus Woykeibacteriota</taxon>
    </lineage>
</organism>
<dbReference type="AlphaFoldDB" id="A0A1G1WE85"/>
<keyword evidence="4 5" id="KW-0963">Cytoplasm</keyword>
<evidence type="ECO:0000256" key="1">
    <source>
        <dbReference type="ARBA" id="ARBA00004496"/>
    </source>
</evidence>
<comment type="similarity">
    <text evidence="2 5">Belongs to the RecX family.</text>
</comment>
<evidence type="ECO:0000313" key="10">
    <source>
        <dbReference type="Proteomes" id="UP000177588"/>
    </source>
</evidence>
<evidence type="ECO:0000259" key="6">
    <source>
        <dbReference type="Pfam" id="PF02631"/>
    </source>
</evidence>
<dbReference type="PANTHER" id="PTHR33602:SF1">
    <property type="entry name" value="REGULATORY PROTEIN RECX FAMILY PROTEIN"/>
    <property type="match status" value="1"/>
</dbReference>
<comment type="caution">
    <text evidence="9">The sequence shown here is derived from an EMBL/GenBank/DDBJ whole genome shotgun (WGS) entry which is preliminary data.</text>
</comment>
<dbReference type="Pfam" id="PF21981">
    <property type="entry name" value="RecX_HTH3"/>
    <property type="match status" value="1"/>
</dbReference>
<dbReference type="Pfam" id="PF02631">
    <property type="entry name" value="RecX_HTH2"/>
    <property type="match status" value="1"/>
</dbReference>
<evidence type="ECO:0000259" key="7">
    <source>
        <dbReference type="Pfam" id="PF21981"/>
    </source>
</evidence>
<reference evidence="9 10" key="1">
    <citation type="journal article" date="2016" name="Nat. Commun.">
        <title>Thousands of microbial genomes shed light on interconnected biogeochemical processes in an aquifer system.</title>
        <authorList>
            <person name="Anantharaman K."/>
            <person name="Brown C.T."/>
            <person name="Hug L.A."/>
            <person name="Sharon I."/>
            <person name="Castelle C.J."/>
            <person name="Probst A.J."/>
            <person name="Thomas B.C."/>
            <person name="Singh A."/>
            <person name="Wilkins M.J."/>
            <person name="Karaoz U."/>
            <person name="Brodie E.L."/>
            <person name="Williams K.H."/>
            <person name="Hubbard S.S."/>
            <person name="Banfield J.F."/>
        </authorList>
    </citation>
    <scope>NUCLEOTIDE SEQUENCE [LARGE SCALE GENOMIC DNA]</scope>
</reference>
<evidence type="ECO:0000259" key="8">
    <source>
        <dbReference type="Pfam" id="PF21982"/>
    </source>
</evidence>
<dbReference type="GO" id="GO:0006282">
    <property type="term" value="P:regulation of DNA repair"/>
    <property type="evidence" value="ECO:0007669"/>
    <property type="project" value="UniProtKB-UniRule"/>
</dbReference>